<sequence length="140" mass="15157">MSTISPQTALVYAMVLVSASDRQMTDSELRRIGDLVRALPAFDGYDENSLVDDAKSCAEILDDDEGLDAVFGLIAEAIPASHSDLIYALGCEIAAADGALTQEELRLLEMLRHRFAVDRLTAAAIERGVAARRKSFEIKG</sequence>
<dbReference type="EMBL" id="BKCN01000013">
    <property type="protein sequence ID" value="GER04747.1"/>
    <property type="molecule type" value="Genomic_DNA"/>
</dbReference>
<reference evidence="2 3" key="1">
    <citation type="submission" date="2019-09" db="EMBL/GenBank/DDBJ databases">
        <title>NBRP : Genome information of microbial organism related human and environment.</title>
        <authorList>
            <person name="Hattori M."/>
            <person name="Oshima K."/>
            <person name="Inaba H."/>
            <person name="Suda W."/>
            <person name="Sakamoto M."/>
            <person name="Iino T."/>
            <person name="Kitahara M."/>
            <person name="Oshida Y."/>
            <person name="Iida T."/>
            <person name="Kudo T."/>
            <person name="Itoh T."/>
            <person name="Ohkuma M."/>
        </authorList>
    </citation>
    <scope>NUCLEOTIDE SEQUENCE [LARGE SCALE GENOMIC DNA]</scope>
    <source>
        <strain evidence="2 3">Q-1</strain>
    </source>
</reference>
<dbReference type="AlphaFoldDB" id="A0A5A7N9Y2"/>
<dbReference type="CDD" id="cd07176">
    <property type="entry name" value="terB"/>
    <property type="match status" value="1"/>
</dbReference>
<keyword evidence="3" id="KW-1185">Reference proteome</keyword>
<gene>
    <name evidence="2" type="ORF">JCM17846_24290</name>
</gene>
<evidence type="ECO:0000259" key="1">
    <source>
        <dbReference type="Pfam" id="PF05099"/>
    </source>
</evidence>
<comment type="caution">
    <text evidence="2">The sequence shown here is derived from an EMBL/GenBank/DDBJ whole genome shotgun (WGS) entry which is preliminary data.</text>
</comment>
<name>A0A5A7N9Y2_9PROT</name>
<accession>A0A5A7N9Y2</accession>
<dbReference type="Pfam" id="PF05099">
    <property type="entry name" value="TerB"/>
    <property type="match status" value="1"/>
</dbReference>
<dbReference type="Gene3D" id="1.10.3680.10">
    <property type="entry name" value="TerB-like"/>
    <property type="match status" value="1"/>
</dbReference>
<proteinExistence type="predicted"/>
<dbReference type="Proteomes" id="UP000324996">
    <property type="component" value="Unassembled WGS sequence"/>
</dbReference>
<feature type="domain" description="Co-chaperone DjlA N-terminal" evidence="1">
    <location>
        <begin position="8"/>
        <end position="121"/>
    </location>
</feature>
<dbReference type="RefSeq" id="WP_042087154.1">
    <property type="nucleotide sequence ID" value="NZ_BKCN01000013.1"/>
</dbReference>
<dbReference type="InterPro" id="IPR007791">
    <property type="entry name" value="DjlA_N"/>
</dbReference>
<organism evidence="2 3">
    <name type="scientific">Iodidimonas nitroreducens</name>
    <dbReference type="NCBI Taxonomy" id="1236968"/>
    <lineage>
        <taxon>Bacteria</taxon>
        <taxon>Pseudomonadati</taxon>
        <taxon>Pseudomonadota</taxon>
        <taxon>Alphaproteobacteria</taxon>
        <taxon>Iodidimonadales</taxon>
        <taxon>Iodidimonadaceae</taxon>
        <taxon>Iodidimonas</taxon>
    </lineage>
</organism>
<evidence type="ECO:0000313" key="2">
    <source>
        <dbReference type="EMBL" id="GER04747.1"/>
    </source>
</evidence>
<dbReference type="SUPFAM" id="SSF158682">
    <property type="entry name" value="TerB-like"/>
    <property type="match status" value="1"/>
</dbReference>
<dbReference type="InterPro" id="IPR029024">
    <property type="entry name" value="TerB-like"/>
</dbReference>
<protein>
    <recommendedName>
        <fullName evidence="1">Co-chaperone DjlA N-terminal domain-containing protein</fullName>
    </recommendedName>
</protein>
<evidence type="ECO:0000313" key="3">
    <source>
        <dbReference type="Proteomes" id="UP000324996"/>
    </source>
</evidence>